<accession>A0A8S4AGR7</accession>
<dbReference type="Gene3D" id="2.20.110.10">
    <property type="entry name" value="Histone H3 K4-specific methyltransferase SET7/9 N-terminal domain"/>
    <property type="match status" value="3"/>
</dbReference>
<protein>
    <recommendedName>
        <fullName evidence="4">MORN repeat-containing protein 3</fullName>
    </recommendedName>
</protein>
<dbReference type="EMBL" id="CAJRST010003335">
    <property type="protein sequence ID" value="CAG5867427.1"/>
    <property type="molecule type" value="Genomic_DNA"/>
</dbReference>
<dbReference type="SMART" id="SM00698">
    <property type="entry name" value="MORN"/>
    <property type="match status" value="6"/>
</dbReference>
<reference evidence="7" key="1">
    <citation type="submission" date="2021-05" db="EMBL/GenBank/DDBJ databases">
        <authorList>
            <person name="Tigano A."/>
        </authorList>
    </citation>
    <scope>NUCLEOTIDE SEQUENCE</scope>
</reference>
<dbReference type="SUPFAM" id="SSF82185">
    <property type="entry name" value="Histone H3 K4-specific methyltransferase SET7/9 N-terminal domain"/>
    <property type="match status" value="2"/>
</dbReference>
<proteinExistence type="predicted"/>
<keyword evidence="8" id="KW-1185">Reference proteome</keyword>
<name>A0A8S4AGR7_9TELE</name>
<comment type="caution">
    <text evidence="7">The sequence shown here is derived from an EMBL/GenBank/DDBJ whole genome shotgun (WGS) entry which is preliminary data.</text>
</comment>
<comment type="subcellular location">
    <subcellularLocation>
        <location evidence="1">Cytoplasmic vesicle</location>
        <location evidence="1">Secretory vesicle</location>
        <location evidence="1">Acrosome</location>
    </subcellularLocation>
</comment>
<dbReference type="GO" id="GO:0001669">
    <property type="term" value="C:acrosomal vesicle"/>
    <property type="evidence" value="ECO:0007669"/>
    <property type="project" value="UniProtKB-SubCell"/>
</dbReference>
<evidence type="ECO:0000256" key="3">
    <source>
        <dbReference type="ARBA" id="ARBA00023329"/>
    </source>
</evidence>
<dbReference type="Proteomes" id="UP000677803">
    <property type="component" value="Unassembled WGS sequence"/>
</dbReference>
<evidence type="ECO:0000313" key="8">
    <source>
        <dbReference type="Proteomes" id="UP000677803"/>
    </source>
</evidence>
<dbReference type="AlphaFoldDB" id="A0A8S4AGR7"/>
<evidence type="ECO:0000256" key="2">
    <source>
        <dbReference type="ARBA" id="ARBA00022737"/>
    </source>
</evidence>
<evidence type="ECO:0000256" key="5">
    <source>
        <dbReference type="ARBA" id="ARBA00045851"/>
    </source>
</evidence>
<dbReference type="PANTHER" id="PTHR46511:SF1">
    <property type="entry name" value="MORN REPEAT-CONTAINING PROTEIN 3"/>
    <property type="match status" value="1"/>
</dbReference>
<gene>
    <name evidence="7" type="ORF">MMEN_LOCUS4226</name>
</gene>
<organism evidence="7 8">
    <name type="scientific">Menidia menidia</name>
    <name type="common">Atlantic silverside</name>
    <dbReference type="NCBI Taxonomy" id="238744"/>
    <lineage>
        <taxon>Eukaryota</taxon>
        <taxon>Metazoa</taxon>
        <taxon>Chordata</taxon>
        <taxon>Craniata</taxon>
        <taxon>Vertebrata</taxon>
        <taxon>Euteleostomi</taxon>
        <taxon>Actinopterygii</taxon>
        <taxon>Neopterygii</taxon>
        <taxon>Teleostei</taxon>
        <taxon>Neoteleostei</taxon>
        <taxon>Acanthomorphata</taxon>
        <taxon>Ovalentaria</taxon>
        <taxon>Atherinomorphae</taxon>
        <taxon>Atheriniformes</taxon>
        <taxon>Atherinopsidae</taxon>
        <taxon>Menidiinae</taxon>
        <taxon>Menidia</taxon>
    </lineage>
</organism>
<dbReference type="Pfam" id="PF02493">
    <property type="entry name" value="MORN"/>
    <property type="match status" value="6"/>
</dbReference>
<evidence type="ECO:0000256" key="1">
    <source>
        <dbReference type="ARBA" id="ARBA00004218"/>
    </source>
</evidence>
<keyword evidence="3" id="KW-0968">Cytoplasmic vesicle</keyword>
<dbReference type="InterPro" id="IPR052472">
    <property type="entry name" value="MORN3"/>
</dbReference>
<dbReference type="InterPro" id="IPR003409">
    <property type="entry name" value="MORN"/>
</dbReference>
<comment type="function">
    <text evidence="5">Assembles a suppression complex (suppresome) by tethering SIRT1 and MDM2 to regulate composite modifications of p53/TP53. Confers both deacetylation-mediated functional inactivation, by SIRT1, and ubiquitination-dependent degradation, by MDM2, of p53/TP53, promoting a proliferative and cell survival behaviors. May play a role in the regulation of spermatogenesis.</text>
</comment>
<evidence type="ECO:0000256" key="4">
    <source>
        <dbReference type="ARBA" id="ARBA00039854"/>
    </source>
</evidence>
<evidence type="ECO:0000313" key="7">
    <source>
        <dbReference type="EMBL" id="CAG5867427.1"/>
    </source>
</evidence>
<dbReference type="PANTHER" id="PTHR46511">
    <property type="entry name" value="MORN REPEAT-CONTAINING PROTEIN 3"/>
    <property type="match status" value="1"/>
</dbReference>
<evidence type="ECO:0000256" key="6">
    <source>
        <dbReference type="SAM" id="MobiDB-lite"/>
    </source>
</evidence>
<sequence>MSQGLSGSQIVSPAMPYMKPLKTNPQSSTLKDVKSQKCGLRHTVFSVSGNEYTGEWQHDKKHGKGTQVWKKPGAIYNGDWKFGKRDGYGTYSVLIPESEEYSRKYSGGWKNGKKHGYGTYFYNNSEIYEGEWSEDLRSGWGRMYFQNGDIYEGEWLRDKHHGQGLIRFSNGNWYEGTWRNGKKSGNGRFYYSDKGMLYEGFWVDGIAKCGTLSDPERDKAPTPAKYPIPKLHLTDMELVLNEAKSSYTDQS</sequence>
<dbReference type="OrthoDB" id="270720at2759"/>
<keyword evidence="2" id="KW-0677">Repeat</keyword>
<feature type="region of interest" description="Disordered" evidence="6">
    <location>
        <begin position="14"/>
        <end position="33"/>
    </location>
</feature>